<evidence type="ECO:0000256" key="1">
    <source>
        <dbReference type="ARBA" id="ARBA00022723"/>
    </source>
</evidence>
<organism evidence="6 8">
    <name type="scientific">Budvicia aquatica</name>
    <dbReference type="NCBI Taxonomy" id="82979"/>
    <lineage>
        <taxon>Bacteria</taxon>
        <taxon>Pseudomonadati</taxon>
        <taxon>Pseudomonadota</taxon>
        <taxon>Gammaproteobacteria</taxon>
        <taxon>Enterobacterales</taxon>
        <taxon>Budviciaceae</taxon>
        <taxon>Budvicia</taxon>
    </lineage>
</organism>
<feature type="active site" description="Proton acceptor" evidence="4">
    <location>
        <position position="142"/>
    </location>
</feature>
<dbReference type="Pfam" id="PF07687">
    <property type="entry name" value="M20_dimer"/>
    <property type="match status" value="1"/>
</dbReference>
<dbReference type="CDD" id="cd03885">
    <property type="entry name" value="M20_CPDG2"/>
    <property type="match status" value="1"/>
</dbReference>
<evidence type="ECO:0000313" key="8">
    <source>
        <dbReference type="Proteomes" id="UP000224974"/>
    </source>
</evidence>
<dbReference type="Pfam" id="PF01546">
    <property type="entry name" value="Peptidase_M20"/>
    <property type="match status" value="1"/>
</dbReference>
<keyword evidence="8" id="KW-1185">Reference proteome</keyword>
<dbReference type="InterPro" id="IPR036264">
    <property type="entry name" value="Bact_exopeptidase_dim_dom"/>
</dbReference>
<dbReference type="Proteomes" id="UP000373449">
    <property type="component" value="Unassembled WGS sequence"/>
</dbReference>
<dbReference type="InterPro" id="IPR011650">
    <property type="entry name" value="Peptidase_M20_dimer"/>
</dbReference>
<protein>
    <submittedName>
        <fullName evidence="7">Carboxypeptidase G2</fullName>
        <ecNumber evidence="7">3.4.17.11</ecNumber>
    </submittedName>
    <submittedName>
        <fullName evidence="6">Peptidase M20</fullName>
    </submittedName>
</protein>
<dbReference type="SUPFAM" id="SSF55031">
    <property type="entry name" value="Bacterial exopeptidase dimerisation domain"/>
    <property type="match status" value="1"/>
</dbReference>
<dbReference type="OrthoDB" id="9776600at2"/>
<evidence type="ECO:0000256" key="3">
    <source>
        <dbReference type="ARBA" id="ARBA00023285"/>
    </source>
</evidence>
<dbReference type="Gene3D" id="3.30.70.360">
    <property type="match status" value="1"/>
</dbReference>
<name>A0A2C6DTZ5_9GAMM</name>
<dbReference type="SUPFAM" id="SSF53187">
    <property type="entry name" value="Zn-dependent exopeptidases"/>
    <property type="match status" value="1"/>
</dbReference>
<feature type="domain" description="Peptidase M20 dimerisation" evidence="5">
    <location>
        <begin position="178"/>
        <end position="269"/>
    </location>
</feature>
<reference evidence="6" key="2">
    <citation type="submission" date="2017-09" db="EMBL/GenBank/DDBJ databases">
        <title>FDA dAtabase for Regulatory Grade micrObial Sequences (FDA-ARGOS): Supporting development and validation of Infectious Disease Dx tests.</title>
        <authorList>
            <person name="Minogue T."/>
            <person name="Wolcott M."/>
            <person name="Wasieloski L."/>
            <person name="Aguilar W."/>
            <person name="Moore D."/>
            <person name="Tallon L.J."/>
            <person name="Sadzewicz L."/>
            <person name="Ott S."/>
            <person name="Zhao X."/>
            <person name="Nagaraj S."/>
            <person name="Vavikolanu K."/>
            <person name="Aluvathingal J."/>
            <person name="Nadendla S."/>
            <person name="Sichtig H."/>
        </authorList>
    </citation>
    <scope>NUCLEOTIDE SEQUENCE</scope>
    <source>
        <strain evidence="6">FDAARGOS_387</strain>
    </source>
</reference>
<dbReference type="PIRSF" id="PIRSF037238">
    <property type="entry name" value="Carboxypeptidase_G2"/>
    <property type="match status" value="1"/>
</dbReference>
<sequence>MSAILSYLTQHQDDILADLELLAKAESPSHDKSAVDACGQVLQQLFIRHLGVKAEVFPRSEYGNHLAFDIGNGTRKTIIMGHFDTVWDIGRLSLRREDGKLYGPGVLDMKGGLIQAIWAVKALKELELLADHHIRFLCNADEELGSPSSREWIEAQAKDCRQVLVAEPTTANNHALKTGRKGTGRFYVHIKGRAAHAGNNPEDGISAIQEMSYQIQYLHSLNAPQNGTTVNVGVASGGNKINVVAEEANLSIDVRVTRLDEAERIHKAIYGSQAKLAGIELTITGGMVRPPMERNEAAGKLFGIAQQAAKALGFEVEEASVGGGSDGNFTAAMGIPTLDGLGATGAGPHAEYEHIIIEDLPKRSALLAELITRL</sequence>
<evidence type="ECO:0000256" key="4">
    <source>
        <dbReference type="PIRSR" id="PIRSR037238-1"/>
    </source>
</evidence>
<accession>A0A2C6DTZ5</accession>
<dbReference type="InterPro" id="IPR002933">
    <property type="entry name" value="Peptidase_M20"/>
</dbReference>
<evidence type="ECO:0000259" key="5">
    <source>
        <dbReference type="Pfam" id="PF07687"/>
    </source>
</evidence>
<keyword evidence="1" id="KW-0479">Metal-binding</keyword>
<dbReference type="EC" id="3.4.17.11" evidence="7"/>
<evidence type="ECO:0000313" key="6">
    <source>
        <dbReference type="EMBL" id="PHI31792.1"/>
    </source>
</evidence>
<keyword evidence="3" id="KW-0170">Cobalt</keyword>
<dbReference type="Gene3D" id="3.40.630.10">
    <property type="entry name" value="Zn peptidases"/>
    <property type="match status" value="1"/>
</dbReference>
<gene>
    <name evidence="7" type="primary">cpg2_2</name>
    <name evidence="6" type="ORF">CRN84_21925</name>
    <name evidence="7" type="ORF">NCTC12282_05980</name>
</gene>
<keyword evidence="7" id="KW-0645">Protease</keyword>
<dbReference type="STRING" id="1111728.GCA_000427805_03176"/>
<dbReference type="GO" id="GO:0004180">
    <property type="term" value="F:carboxypeptidase activity"/>
    <property type="evidence" value="ECO:0007669"/>
    <property type="project" value="UniProtKB-KW"/>
</dbReference>
<dbReference type="Proteomes" id="UP000224974">
    <property type="component" value="Unassembled WGS sequence"/>
</dbReference>
<evidence type="ECO:0000313" key="7">
    <source>
        <dbReference type="EMBL" id="VFS52741.1"/>
    </source>
</evidence>
<reference evidence="7 9" key="3">
    <citation type="submission" date="2019-03" db="EMBL/GenBank/DDBJ databases">
        <authorList>
            <consortium name="Pathogen Informatics"/>
        </authorList>
    </citation>
    <scope>NUCLEOTIDE SEQUENCE [LARGE SCALE GENOMIC DNA]</scope>
    <source>
        <strain evidence="7 9">NCTC12282</strain>
    </source>
</reference>
<dbReference type="PANTHER" id="PTHR43808:SF9">
    <property type="entry name" value="BLL0789 PROTEIN"/>
    <property type="match status" value="1"/>
</dbReference>
<keyword evidence="7" id="KW-0121">Carboxypeptidase</keyword>
<feature type="active site" evidence="4">
    <location>
        <position position="84"/>
    </location>
</feature>
<evidence type="ECO:0000256" key="2">
    <source>
        <dbReference type="ARBA" id="ARBA00022801"/>
    </source>
</evidence>
<dbReference type="InterPro" id="IPR050072">
    <property type="entry name" value="Peptidase_M20A"/>
</dbReference>
<reference evidence="8" key="1">
    <citation type="submission" date="2017-09" db="EMBL/GenBank/DDBJ databases">
        <title>FDA dAtabase for Regulatory Grade micrObial Sequences (FDA-ARGOS): Supporting development and validation of Infectious Disease Dx tests.</title>
        <authorList>
            <person name="Minogue T."/>
            <person name="Wolcott M."/>
            <person name="Wasieloski L."/>
            <person name="Aguilar W."/>
            <person name="Moore D."/>
            <person name="Tallon L."/>
            <person name="Sadzewicz L."/>
            <person name="Ott S."/>
            <person name="Zhao X."/>
            <person name="Nagaraj S."/>
            <person name="Vavikolanu K."/>
            <person name="Aluvathingal J."/>
            <person name="Nadendla S."/>
            <person name="Sichtig H."/>
        </authorList>
    </citation>
    <scope>NUCLEOTIDE SEQUENCE [LARGE SCALE GENOMIC DNA]</scope>
    <source>
        <strain evidence="8">FDAARGOS_387</strain>
    </source>
</reference>
<dbReference type="PANTHER" id="PTHR43808">
    <property type="entry name" value="ACETYLORNITHINE DEACETYLASE"/>
    <property type="match status" value="1"/>
</dbReference>
<dbReference type="EMBL" id="PDDX01000001">
    <property type="protein sequence ID" value="PHI31792.1"/>
    <property type="molecule type" value="Genomic_DNA"/>
</dbReference>
<dbReference type="InterPro" id="IPR017150">
    <property type="entry name" value="Pept_M20_glutamate_carboxypep"/>
</dbReference>
<dbReference type="GO" id="GO:0046872">
    <property type="term" value="F:metal ion binding"/>
    <property type="evidence" value="ECO:0007669"/>
    <property type="project" value="UniProtKB-KW"/>
</dbReference>
<keyword evidence="2 7" id="KW-0378">Hydrolase</keyword>
<dbReference type="AlphaFoldDB" id="A0A2C6DTZ5"/>
<evidence type="ECO:0000313" key="9">
    <source>
        <dbReference type="Proteomes" id="UP000373449"/>
    </source>
</evidence>
<proteinExistence type="predicted"/>
<dbReference type="EMBL" id="CAADJA010000002">
    <property type="protein sequence ID" value="VFS52741.1"/>
    <property type="molecule type" value="Genomic_DNA"/>
</dbReference>
<dbReference type="RefSeq" id="WP_029096706.1">
    <property type="nucleotide sequence ID" value="NZ_BRLG01000006.1"/>
</dbReference>